<protein>
    <submittedName>
        <fullName evidence="1">Uncharacterized protein</fullName>
    </submittedName>
</protein>
<comment type="caution">
    <text evidence="1">The sequence shown here is derived from an EMBL/GenBank/DDBJ whole genome shotgun (WGS) entry which is preliminary data.</text>
</comment>
<accession>A0ABX4NBQ0</accession>
<sequence>MGKNAESKVLSPPLRPIGIKLVQGPEFVPISGGSPPGMFEPPNATKFAFVKVSLPLAGPPLVTDL</sequence>
<dbReference type="EMBL" id="NPDP01000008">
    <property type="protein sequence ID" value="PJZ30746.1"/>
    <property type="molecule type" value="Genomic_DNA"/>
</dbReference>
<evidence type="ECO:0000313" key="2">
    <source>
        <dbReference type="Proteomes" id="UP000231919"/>
    </source>
</evidence>
<gene>
    <name evidence="1" type="ORF">CH378_06440</name>
</gene>
<name>A0ABX4NBQ0_9LEPT</name>
<reference evidence="1 2" key="1">
    <citation type="submission" date="2017-07" db="EMBL/GenBank/DDBJ databases">
        <title>Leptospira spp. isolated from tropical soils.</title>
        <authorList>
            <person name="Thibeaux R."/>
            <person name="Iraola G."/>
            <person name="Ferres I."/>
            <person name="Bierque E."/>
            <person name="Girault D."/>
            <person name="Soupe-Gilbert M.-E."/>
            <person name="Picardeau M."/>
            <person name="Goarant C."/>
        </authorList>
    </citation>
    <scope>NUCLEOTIDE SEQUENCE [LARGE SCALE GENOMIC DNA]</scope>
    <source>
        <strain evidence="1 2">JW2-C-B1</strain>
    </source>
</reference>
<keyword evidence="2" id="KW-1185">Reference proteome</keyword>
<organism evidence="1 2">
    <name type="scientific">Leptospira kmetyi</name>
    <dbReference type="NCBI Taxonomy" id="408139"/>
    <lineage>
        <taxon>Bacteria</taxon>
        <taxon>Pseudomonadati</taxon>
        <taxon>Spirochaetota</taxon>
        <taxon>Spirochaetia</taxon>
        <taxon>Leptospirales</taxon>
        <taxon>Leptospiraceae</taxon>
        <taxon>Leptospira</taxon>
    </lineage>
</organism>
<dbReference type="Proteomes" id="UP000231919">
    <property type="component" value="Unassembled WGS sequence"/>
</dbReference>
<proteinExistence type="predicted"/>
<evidence type="ECO:0000313" key="1">
    <source>
        <dbReference type="EMBL" id="PJZ30746.1"/>
    </source>
</evidence>